<dbReference type="OrthoDB" id="2245455at2759"/>
<proteinExistence type="predicted"/>
<evidence type="ECO:0000259" key="2">
    <source>
        <dbReference type="Pfam" id="PF04212"/>
    </source>
</evidence>
<name>A0A178ZH54_9EURO</name>
<dbReference type="InterPro" id="IPR036181">
    <property type="entry name" value="MIT_dom_sf"/>
</dbReference>
<feature type="compositionally biased region" description="Low complexity" evidence="1">
    <location>
        <begin position="623"/>
        <end position="641"/>
    </location>
</feature>
<dbReference type="EMBL" id="LVYI01000005">
    <property type="protein sequence ID" value="OAP58786.1"/>
    <property type="molecule type" value="Genomic_DNA"/>
</dbReference>
<feature type="compositionally biased region" description="Polar residues" evidence="1">
    <location>
        <begin position="746"/>
        <end position="758"/>
    </location>
</feature>
<reference evidence="3 4" key="1">
    <citation type="submission" date="2016-04" db="EMBL/GenBank/DDBJ databases">
        <title>Draft genome of Fonsecaea erecta CBS 125763.</title>
        <authorList>
            <person name="Weiss V.A."/>
            <person name="Vicente V.A."/>
            <person name="Raittz R.T."/>
            <person name="Moreno L.F."/>
            <person name="De Souza E.M."/>
            <person name="Pedrosa F.O."/>
            <person name="Steffens M.B."/>
            <person name="Faoro H."/>
            <person name="Tadra-Sfeir M.Z."/>
            <person name="Najafzadeh M.J."/>
            <person name="Felipe M.S."/>
            <person name="Teixeira M."/>
            <person name="Sun J."/>
            <person name="Xi L."/>
            <person name="Gomes R."/>
            <person name="De Azevedo C.M."/>
            <person name="Salgado C.G."/>
            <person name="Da Silva M.B."/>
            <person name="Nascimento M.F."/>
            <person name="Queiroz-Telles F."/>
            <person name="Attili D.S."/>
            <person name="Gorbushina A."/>
        </authorList>
    </citation>
    <scope>NUCLEOTIDE SEQUENCE [LARGE SCALE GENOMIC DNA]</scope>
    <source>
        <strain evidence="3 4">CBS 125763</strain>
    </source>
</reference>
<dbReference type="AlphaFoldDB" id="A0A178ZH54"/>
<dbReference type="Proteomes" id="UP000078343">
    <property type="component" value="Unassembled WGS sequence"/>
</dbReference>
<sequence length="1196" mass="129432">MDTSAASIIHNGGRSRSNSSSSPAAAVKKQFAAATAAKHLDSRNAQPRTRPKSPERSMPPTSRFRYDRSRSRSRPENTLSPNLNINRWSHSTSSSISGMESDNIRARANPSSRRMSIGPSLVSSSTAAKTSMHIRRSSSQSPQVRQGSGSAFLQVERTHALRDLSPVGVSAHLTPTSMFNPSAGEYFGEAWQSHKTGKNGEAVAVSVHYMRTGTQPKTRPSENMTTQYMTQVSRPITRETRPATASRDESMDSSPPSNAPARVKSHRSPTQKTMLSKALAVANNAVLLDNAQNIEGAIEAYAEACDLLQQVLIRSSVLDDRKRLSDIRNAYSKRIADLHDLDDSFSELMEKALPEDPPLDETNNSFFSSDGIEPDTTEVLESVQIPPRQESLLPEIFGGESYLNESSTRKRIQIPSLAVPMDAQYMPPPLSPRRPASPISERDANTPLANRRPSDVPKAALHTREGSTESTSWLDTLEDGDSLTSRSSRLSSLDFGIQHNHNLVDDFEAEFDAALDAAVDAAYEDNLTEEPTPRPDKNAQDFNEEFRTPIPAFGAVSKDNSLLSSDIELTREYDEGDSSEEEERLLEEMTKGFVFDDFSFDRKSKSALPRQSDSSTFSGRTWTSSLPSTTATNNTTLSTLAESQEAVSEMSPRPAPPAKDAPLSSPPKPVLPQAPPLALSVQPSSRPISVEKHSGLNIRERRFSGRSGEQLKIETFARRNSSTIPTKPIAAPSSVPELDVPGEPQKVSQTVPSESTIPSLAPITPMTALPSNDSIPSDSPATPALTQGGSQGSIEDSVVMPPSPVKIGKMGPPAAVKKNLSSSSLRLRNLSVATTDTTTESPITPVSAGFGGESRKGVPPLPSAALPTPLTAAFGPQLLQAGGMYLFDDITATAPPRTPRSPEAPSVSPPQLLEPCPESFLLRPFWLMRCLYQSLSHPKGGYLTTKLFIPRDVWKVRNVKLKALDDKVSQCDLLTAALLKLAKVDTFDADSVLDELQSFEVVLDQVRNNLQKKMGNDVGFSGSSALFKSAGEDQEIGKSTSTAAKSIASSWRKLRSKSSAPAMGHQSGQKDGPMAGPSMASLPMTSSSAVASSRSHLHRKIAPPPTPTQLANIQPVHAAYMSSLARLFEAAQVLDDIARQVEDPGLKCSNKTQVGLELGVKNAAEFFAFFVIRFVMADLMLMVDKFLKRGSEWVLS</sequence>
<feature type="compositionally biased region" description="Polar residues" evidence="1">
    <location>
        <begin position="609"/>
        <end position="622"/>
    </location>
</feature>
<dbReference type="Pfam" id="PF04212">
    <property type="entry name" value="MIT"/>
    <property type="match status" value="1"/>
</dbReference>
<feature type="region of interest" description="Disordered" evidence="1">
    <location>
        <begin position="1055"/>
        <end position="1087"/>
    </location>
</feature>
<feature type="region of interest" description="Disordered" evidence="1">
    <location>
        <begin position="722"/>
        <end position="801"/>
    </location>
</feature>
<feature type="region of interest" description="Disordered" evidence="1">
    <location>
        <begin position="604"/>
        <end position="697"/>
    </location>
</feature>
<feature type="compositionally biased region" description="Low complexity" evidence="1">
    <location>
        <begin position="137"/>
        <end position="149"/>
    </location>
</feature>
<feature type="compositionally biased region" description="Low complexity" evidence="1">
    <location>
        <begin position="891"/>
        <end position="906"/>
    </location>
</feature>
<feature type="region of interest" description="Disordered" evidence="1">
    <location>
        <begin position="891"/>
        <end position="910"/>
    </location>
</feature>
<feature type="compositionally biased region" description="Pro residues" evidence="1">
    <location>
        <begin position="653"/>
        <end position="675"/>
    </location>
</feature>
<dbReference type="GeneID" id="30010251"/>
<feature type="region of interest" description="Disordered" evidence="1">
    <location>
        <begin position="232"/>
        <end position="271"/>
    </location>
</feature>
<feature type="compositionally biased region" description="Basic and acidic residues" evidence="1">
    <location>
        <begin position="236"/>
        <end position="250"/>
    </location>
</feature>
<dbReference type="SUPFAM" id="SSF116846">
    <property type="entry name" value="MIT domain"/>
    <property type="match status" value="1"/>
</dbReference>
<feature type="compositionally biased region" description="Low complexity" evidence="1">
    <location>
        <begin position="11"/>
        <end position="37"/>
    </location>
</feature>
<feature type="compositionally biased region" description="Polar residues" evidence="1">
    <location>
        <begin position="76"/>
        <end position="100"/>
    </location>
</feature>
<keyword evidence="4" id="KW-1185">Reference proteome</keyword>
<gene>
    <name evidence="3" type="ORF">AYL99_06083</name>
</gene>
<feature type="region of interest" description="Disordered" evidence="1">
    <location>
        <begin position="423"/>
        <end position="487"/>
    </location>
</feature>
<feature type="region of interest" description="Disordered" evidence="1">
    <location>
        <begin position="832"/>
        <end position="856"/>
    </location>
</feature>
<protein>
    <recommendedName>
        <fullName evidence="2">MIT domain-containing protein</fullName>
    </recommendedName>
</protein>
<comment type="caution">
    <text evidence="3">The sequence shown here is derived from an EMBL/GenBank/DDBJ whole genome shotgun (WGS) entry which is preliminary data.</text>
</comment>
<accession>A0A178ZH54</accession>
<feature type="compositionally biased region" description="Basic and acidic residues" evidence="1">
    <location>
        <begin position="64"/>
        <end position="75"/>
    </location>
</feature>
<feature type="region of interest" description="Disordered" evidence="1">
    <location>
        <begin position="1"/>
        <end position="149"/>
    </location>
</feature>
<dbReference type="RefSeq" id="XP_018692153.1">
    <property type="nucleotide sequence ID" value="XM_018837593.1"/>
</dbReference>
<feature type="compositionally biased region" description="Polar residues" evidence="1">
    <location>
        <begin position="769"/>
        <end position="794"/>
    </location>
</feature>
<dbReference type="PANTHER" id="PTHR37327:SF1">
    <property type="entry name" value="MICROTUBULE INTERACTING AND TRANSPORT DOMAIN-CONTAINING PROTEIN"/>
    <property type="match status" value="1"/>
</dbReference>
<evidence type="ECO:0000313" key="3">
    <source>
        <dbReference type="EMBL" id="OAP58786.1"/>
    </source>
</evidence>
<evidence type="ECO:0000256" key="1">
    <source>
        <dbReference type="SAM" id="MobiDB-lite"/>
    </source>
</evidence>
<dbReference type="Gene3D" id="1.20.58.80">
    <property type="entry name" value="Phosphotransferase system, lactose/cellobiose-type IIA subunit"/>
    <property type="match status" value="1"/>
</dbReference>
<organism evidence="3 4">
    <name type="scientific">Fonsecaea erecta</name>
    <dbReference type="NCBI Taxonomy" id="1367422"/>
    <lineage>
        <taxon>Eukaryota</taxon>
        <taxon>Fungi</taxon>
        <taxon>Dikarya</taxon>
        <taxon>Ascomycota</taxon>
        <taxon>Pezizomycotina</taxon>
        <taxon>Eurotiomycetes</taxon>
        <taxon>Chaetothyriomycetidae</taxon>
        <taxon>Chaetothyriales</taxon>
        <taxon>Herpotrichiellaceae</taxon>
        <taxon>Fonsecaea</taxon>
    </lineage>
</organism>
<feature type="domain" description="MIT" evidence="2">
    <location>
        <begin position="275"/>
        <end position="339"/>
    </location>
</feature>
<dbReference type="InterPro" id="IPR007330">
    <property type="entry name" value="MIT_dom"/>
</dbReference>
<evidence type="ECO:0000313" key="4">
    <source>
        <dbReference type="Proteomes" id="UP000078343"/>
    </source>
</evidence>
<dbReference type="PANTHER" id="PTHR37327">
    <property type="entry name" value="CHROMOSOME 1, WHOLE GENOME SHOTGUN SEQUENCE"/>
    <property type="match status" value="1"/>
</dbReference>
<dbReference type="STRING" id="1367422.A0A178ZH54"/>